<dbReference type="InterPro" id="IPR036942">
    <property type="entry name" value="Beta-barrel_TonB_sf"/>
</dbReference>
<sequence length="971" mass="107817">MFKPSLVSSAIATALFAFSHNAIAQEAQETEVDNDVEVIQVSGIRASMIKAVDLKREEIQVVDSIVAEDIGKFPDNNVVEALQRVPGIQVTDRASGEVNAVSIRGLSDVTTTINGRQIFISTGRGYTLADTPAALIAGVDVYKTRSASQVETGIAGQIDVHTQRPFNFDGFKLVAAARGIYQDQAKEFDPNVSLMLSNRWQSSIGEFGALVNVAYAETNWRDMNITSGAAVPFAGPEPQSPNLQPFQRINGGWQAGLLEGLPFAEGSTLTIDGVEEEYFLARDAVFASDFTGKRERPAANISLQFRPNDQSEYLFEAFYNGYRAQSFNSLFFTFVDSNADTNFNDDFKVFEGTNIIKERTVYGAGGFNSGDAGIGKTDSYVYALGGKWEITPDFKLESEIVMQNSTFESEFFATRWNPRFENSNGDWTPGYYGVEVDFNNGNGIPSLAFLDNPATERDDSVLTNPETYTMGTAWDSGGKDEGSSVTFTLDGQVYTDFAGITEVNFGVRYDVRKADGYGRGARAECADNEDLGFYCNDINGTDPDLAYYSSDFFDDRADFPTDWVIGDGNHLFAEREFYRDAYGFNGYPEGGLKLYDGGVPTVFTLEMFHGMSAEETSASVYTEAKFLYETNIGDIDGSFGLRYSDVKTDTLFRQRCRDPQVSPTADNAMDAETIVNCEGEGLHESSKLLPSAIVRYTFLDDWLMRFAYTETIRRPDFGAFNPLRSYSPDVTNVGYGTAWQGNPDLQPVESVNMDFSLEYYFGEGNALYATIFSRDIEGLIVDTTRSISLEGAEYPFVLAQPNNAGSAKLEGVELGLVYFPENLPGVLDGFGVQASYTALESSQTNPLFNSDGTFAGYEESEMFGISPDSFSFVLAYEKDDFSSRLSYVKREAFMHRYEARLFANPLPVWRRPETSVDFQVSYDVTEALTVTFDATNLTNELYQEYYQYDDIYNFYTGNYSRTFALGLRYSL</sequence>
<keyword evidence="2 4" id="KW-0472">Membrane</keyword>
<protein>
    <submittedName>
        <fullName evidence="8">TonB-dependent receptor</fullName>
    </submittedName>
</protein>
<keyword evidence="9" id="KW-1185">Reference proteome</keyword>
<dbReference type="Gene3D" id="2.170.130.10">
    <property type="entry name" value="TonB-dependent receptor, plug domain"/>
    <property type="match status" value="1"/>
</dbReference>
<dbReference type="InterPro" id="IPR010104">
    <property type="entry name" value="TonB_rcpt_bac"/>
</dbReference>
<organism evidence="8 9">
    <name type="scientific">Catenovulum sediminis</name>
    <dbReference type="NCBI Taxonomy" id="1740262"/>
    <lineage>
        <taxon>Bacteria</taxon>
        <taxon>Pseudomonadati</taxon>
        <taxon>Pseudomonadota</taxon>
        <taxon>Gammaproteobacteria</taxon>
        <taxon>Alteromonadales</taxon>
        <taxon>Alteromonadaceae</taxon>
        <taxon>Catenovulum</taxon>
    </lineage>
</organism>
<gene>
    <name evidence="8" type="ORF">ABS311_02920</name>
</gene>
<dbReference type="SUPFAM" id="SSF56935">
    <property type="entry name" value="Porins"/>
    <property type="match status" value="1"/>
</dbReference>
<evidence type="ECO:0000259" key="6">
    <source>
        <dbReference type="Pfam" id="PF00593"/>
    </source>
</evidence>
<name>A0ABV1RD56_9ALTE</name>
<dbReference type="Gene3D" id="2.40.170.20">
    <property type="entry name" value="TonB-dependent receptor, beta-barrel domain"/>
    <property type="match status" value="1"/>
</dbReference>
<evidence type="ECO:0000313" key="8">
    <source>
        <dbReference type="EMBL" id="MER2490832.1"/>
    </source>
</evidence>
<dbReference type="NCBIfam" id="TIGR01782">
    <property type="entry name" value="TonB-Xanth-Caul"/>
    <property type="match status" value="1"/>
</dbReference>
<reference evidence="8 9" key="1">
    <citation type="submission" date="2024-06" db="EMBL/GenBank/DDBJ databases">
        <authorList>
            <person name="Chen R.Y."/>
        </authorList>
    </citation>
    <scope>NUCLEOTIDE SEQUENCE [LARGE SCALE GENOMIC DNA]</scope>
    <source>
        <strain evidence="8 9">D2</strain>
    </source>
</reference>
<evidence type="ECO:0000313" key="9">
    <source>
        <dbReference type="Proteomes" id="UP001467690"/>
    </source>
</evidence>
<keyword evidence="8" id="KW-0675">Receptor</keyword>
<dbReference type="Pfam" id="PF00593">
    <property type="entry name" value="TonB_dep_Rec_b-barrel"/>
    <property type="match status" value="1"/>
</dbReference>
<comment type="subcellular location">
    <subcellularLocation>
        <location evidence="1 4">Cell outer membrane</location>
    </subcellularLocation>
</comment>
<feature type="domain" description="TonB-dependent receptor-like beta-barrel" evidence="6">
    <location>
        <begin position="421"/>
        <end position="937"/>
    </location>
</feature>
<keyword evidence="5" id="KW-0732">Signal</keyword>
<evidence type="ECO:0000256" key="3">
    <source>
        <dbReference type="ARBA" id="ARBA00023237"/>
    </source>
</evidence>
<evidence type="ECO:0000256" key="4">
    <source>
        <dbReference type="RuleBase" id="RU003357"/>
    </source>
</evidence>
<feature type="signal peptide" evidence="5">
    <location>
        <begin position="1"/>
        <end position="24"/>
    </location>
</feature>
<keyword evidence="4" id="KW-0798">TonB box</keyword>
<evidence type="ECO:0000259" key="7">
    <source>
        <dbReference type="Pfam" id="PF07715"/>
    </source>
</evidence>
<dbReference type="InterPro" id="IPR012910">
    <property type="entry name" value="Plug_dom"/>
</dbReference>
<evidence type="ECO:0000256" key="5">
    <source>
        <dbReference type="SAM" id="SignalP"/>
    </source>
</evidence>
<dbReference type="PANTHER" id="PTHR40980:SF3">
    <property type="entry name" value="TONB-DEPENDENT RECEPTOR-LIKE BETA-BARREL DOMAIN-CONTAINING PROTEIN"/>
    <property type="match status" value="1"/>
</dbReference>
<dbReference type="Proteomes" id="UP001467690">
    <property type="component" value="Unassembled WGS sequence"/>
</dbReference>
<dbReference type="PANTHER" id="PTHR40980">
    <property type="entry name" value="PLUG DOMAIN-CONTAINING PROTEIN"/>
    <property type="match status" value="1"/>
</dbReference>
<accession>A0ABV1RD56</accession>
<dbReference type="RefSeq" id="WP_143870216.1">
    <property type="nucleotide sequence ID" value="NZ_CP041660.1"/>
</dbReference>
<comment type="caution">
    <text evidence="8">The sequence shown here is derived from an EMBL/GenBank/DDBJ whole genome shotgun (WGS) entry which is preliminary data.</text>
</comment>
<dbReference type="EMBL" id="JBELOE010000075">
    <property type="protein sequence ID" value="MER2490832.1"/>
    <property type="molecule type" value="Genomic_DNA"/>
</dbReference>
<comment type="similarity">
    <text evidence="4">Belongs to the TonB-dependent receptor family.</text>
</comment>
<proteinExistence type="inferred from homology"/>
<dbReference type="Pfam" id="PF07715">
    <property type="entry name" value="Plug"/>
    <property type="match status" value="1"/>
</dbReference>
<keyword evidence="3" id="KW-0998">Cell outer membrane</keyword>
<evidence type="ECO:0000256" key="2">
    <source>
        <dbReference type="ARBA" id="ARBA00023136"/>
    </source>
</evidence>
<dbReference type="InterPro" id="IPR000531">
    <property type="entry name" value="Beta-barrel_TonB"/>
</dbReference>
<feature type="chain" id="PRO_5045335160" evidence="5">
    <location>
        <begin position="25"/>
        <end position="971"/>
    </location>
</feature>
<evidence type="ECO:0000256" key="1">
    <source>
        <dbReference type="ARBA" id="ARBA00004442"/>
    </source>
</evidence>
<dbReference type="InterPro" id="IPR037066">
    <property type="entry name" value="Plug_dom_sf"/>
</dbReference>
<feature type="domain" description="TonB-dependent receptor plug" evidence="7">
    <location>
        <begin position="56"/>
        <end position="150"/>
    </location>
</feature>